<name>A0A6G7WJU6_9LACT</name>
<proteinExistence type="inferred from homology"/>
<dbReference type="GeneID" id="94553818"/>
<dbReference type="InterPro" id="IPR036388">
    <property type="entry name" value="WH-like_DNA-bd_sf"/>
</dbReference>
<dbReference type="Gene3D" id="2.40.50.140">
    <property type="entry name" value="Nucleic acid-binding proteins"/>
    <property type="match status" value="2"/>
</dbReference>
<dbReference type="InterPro" id="IPR012340">
    <property type="entry name" value="NA-bd_OB-fold"/>
</dbReference>
<dbReference type="InterPro" id="IPR014464">
    <property type="entry name" value="CvfB_fam"/>
</dbReference>
<keyword evidence="4" id="KW-1185">Reference proteome</keyword>
<dbReference type="InterPro" id="IPR048588">
    <property type="entry name" value="CvfB_S1_2nd"/>
</dbReference>
<gene>
    <name evidence="3" type="ORF">G7058_11015</name>
</gene>
<dbReference type="Pfam" id="PF13509">
    <property type="entry name" value="S1_2"/>
    <property type="match status" value="1"/>
</dbReference>
<dbReference type="GO" id="GO:0003677">
    <property type="term" value="F:DNA binding"/>
    <property type="evidence" value="ECO:0007669"/>
    <property type="project" value="UniProtKB-KW"/>
</dbReference>
<evidence type="ECO:0000256" key="1">
    <source>
        <dbReference type="PIRNR" id="PIRNR012524"/>
    </source>
</evidence>
<dbReference type="Pfam" id="PF21191">
    <property type="entry name" value="CvfB_1st"/>
    <property type="match status" value="1"/>
</dbReference>
<dbReference type="Proteomes" id="UP000501830">
    <property type="component" value="Chromosome"/>
</dbReference>
<dbReference type="InterPro" id="IPR048587">
    <property type="entry name" value="CvfB_S1_3rd"/>
</dbReference>
<dbReference type="PIRSF" id="PIRSF012524">
    <property type="entry name" value="YitL_S1"/>
    <property type="match status" value="1"/>
</dbReference>
<dbReference type="Pfam" id="PF21543">
    <property type="entry name" value="CvfB_2nd"/>
    <property type="match status" value="1"/>
</dbReference>
<sequence>MNKDLGTVVTALVTDKNEQAYFVQKSGVTYRLAKTEVEAELDLGDTIEGFAYESIKKELSFTTNIPKSQVGHFGWGEVVEVRKDLGVFVDIGLPDKEIVVSLDFLSDIKSLWPKKGDRLMIGLTVDDKDRIWGELADEELMRSIARIPQGDDWRNKDVTGTVYRLKMVGTFILTDDYYIGFIHPTEREVEPRLGEQVNARVIGVSPHGMLNLSLKPRVHEALEGDAQMILTLLQRSATQSLPYYDKSDPDDIRDYFGISKAQFKRALGRLMKEGLIIQEDGQTKLKTEGTK</sequence>
<protein>
    <submittedName>
        <fullName evidence="3">DNA-binding protein</fullName>
    </submittedName>
</protein>
<dbReference type="Gene3D" id="2.40.50.330">
    <property type="match status" value="1"/>
</dbReference>
<dbReference type="EMBL" id="CP049889">
    <property type="protein sequence ID" value="QIK52533.1"/>
    <property type="molecule type" value="Genomic_DNA"/>
</dbReference>
<keyword evidence="3" id="KW-0238">DNA-binding</keyword>
<comment type="similarity">
    <text evidence="1">Belongs to the CvfB family.</text>
</comment>
<dbReference type="AlphaFoldDB" id="A0A6G7WJU6"/>
<dbReference type="RefSeq" id="WP_166063566.1">
    <property type="nucleotide sequence ID" value="NZ_CP049889.1"/>
</dbReference>
<reference evidence="3 4" key="1">
    <citation type="journal article" date="2017" name="Int. J. Syst. Evol. Microbiol.">
        <title>Jeotgalibaca porci sp. nov. and Jeotgalibaca arthritidis sp. nov., isolated from pigs, and emended description of the genus Jeotgalibaca.</title>
        <authorList>
            <person name="Zamora L."/>
            <person name="Perez-Sancho M."/>
            <person name="Dominguez L."/>
            <person name="Fernandez-Garayzabal J.F."/>
            <person name="Vela A.I."/>
        </authorList>
    </citation>
    <scope>NUCLEOTIDE SEQUENCE [LARGE SCALE GENOMIC DNA]</scope>
    <source>
        <strain evidence="3 4">CCUG 69148</strain>
    </source>
</reference>
<organism evidence="3 4">
    <name type="scientific">Jeotgalibaca porci</name>
    <dbReference type="NCBI Taxonomy" id="1868793"/>
    <lineage>
        <taxon>Bacteria</taxon>
        <taxon>Bacillati</taxon>
        <taxon>Bacillota</taxon>
        <taxon>Bacilli</taxon>
        <taxon>Lactobacillales</taxon>
        <taxon>Carnobacteriaceae</taxon>
        <taxon>Jeotgalibaca</taxon>
    </lineage>
</organism>
<dbReference type="PANTHER" id="PTHR37296:SF1">
    <property type="entry name" value="CONSERVED VIRULENCE FACTOR B"/>
    <property type="match status" value="1"/>
</dbReference>
<evidence type="ECO:0000313" key="4">
    <source>
        <dbReference type="Proteomes" id="UP000501830"/>
    </source>
</evidence>
<feature type="domain" description="S1 motif" evidence="2">
    <location>
        <begin position="155"/>
        <end position="215"/>
    </location>
</feature>
<dbReference type="InterPro" id="IPR040764">
    <property type="entry name" value="CvfB_WH"/>
</dbReference>
<dbReference type="PANTHER" id="PTHR37296">
    <property type="entry name" value="CONSERVED VIRULENCE FACTOR B"/>
    <property type="match status" value="1"/>
</dbReference>
<dbReference type="Gene3D" id="1.10.10.10">
    <property type="entry name" value="Winged helix-like DNA-binding domain superfamily/Winged helix DNA-binding domain"/>
    <property type="match status" value="1"/>
</dbReference>
<dbReference type="Pfam" id="PF17783">
    <property type="entry name" value="WHD_CvfB"/>
    <property type="match status" value="1"/>
</dbReference>
<evidence type="ECO:0000313" key="3">
    <source>
        <dbReference type="EMBL" id="QIK52533.1"/>
    </source>
</evidence>
<dbReference type="KEGG" id="jpo:G7058_11015"/>
<evidence type="ECO:0000259" key="2">
    <source>
        <dbReference type="PROSITE" id="PS50126"/>
    </source>
</evidence>
<dbReference type="InterPro" id="IPR039566">
    <property type="entry name" value="CvfB_S1_st"/>
</dbReference>
<dbReference type="PROSITE" id="PS50126">
    <property type="entry name" value="S1"/>
    <property type="match status" value="1"/>
</dbReference>
<accession>A0A6G7WJU6</accession>
<dbReference type="InterPro" id="IPR003029">
    <property type="entry name" value="S1_domain"/>
</dbReference>